<dbReference type="OrthoDB" id="37297at2759"/>
<sequence length="220" mass="24664">MVTFYVLVLAATIATATLGNEVINPVIPVPRRRPGVILSENTLAKKVLVDFEVFLELNCPDSKVTWPVLKRVAQDFAPKGVRLTVNQFALPYHQYGYLSTLAYYFINNNNASLTVPYADAIFENIREFGLRSWTKTPIEMTKRLSEIAVSVGYEQGFNTTDILAFSGPVRTTWKYATRRGVSGTPWYFINNVDLGISSSGTLSYETWADYLNGLLMGKKI</sequence>
<dbReference type="EMBL" id="CAJFCJ010000019">
    <property type="protein sequence ID" value="CAD5123497.1"/>
    <property type="molecule type" value="Genomic_DNA"/>
</dbReference>
<dbReference type="PANTHER" id="PTHR33875">
    <property type="entry name" value="OS09G0542200 PROTEIN"/>
    <property type="match status" value="1"/>
</dbReference>
<dbReference type="PANTHER" id="PTHR33875:SF2">
    <property type="entry name" value="ACR183CP"/>
    <property type="match status" value="1"/>
</dbReference>
<name>A0A7I8W4N3_9ANNE</name>
<protein>
    <submittedName>
        <fullName evidence="2">DgyrCDS11839</fullName>
    </submittedName>
</protein>
<comment type="caution">
    <text evidence="2">The sequence shown here is derived from an EMBL/GenBank/DDBJ whole genome shotgun (WGS) entry which is preliminary data.</text>
</comment>
<keyword evidence="1" id="KW-0732">Signal</keyword>
<organism evidence="2 3">
    <name type="scientific">Dimorphilus gyrociliatus</name>
    <dbReference type="NCBI Taxonomy" id="2664684"/>
    <lineage>
        <taxon>Eukaryota</taxon>
        <taxon>Metazoa</taxon>
        <taxon>Spiralia</taxon>
        <taxon>Lophotrochozoa</taxon>
        <taxon>Annelida</taxon>
        <taxon>Polychaeta</taxon>
        <taxon>Polychaeta incertae sedis</taxon>
        <taxon>Dinophilidae</taxon>
        <taxon>Dimorphilus</taxon>
    </lineage>
</organism>
<proteinExistence type="predicted"/>
<dbReference type="Proteomes" id="UP000549394">
    <property type="component" value="Unassembled WGS sequence"/>
</dbReference>
<gene>
    <name evidence="2" type="ORF">DGYR_LOCUS11174</name>
</gene>
<evidence type="ECO:0000313" key="3">
    <source>
        <dbReference type="Proteomes" id="UP000549394"/>
    </source>
</evidence>
<keyword evidence="3" id="KW-1185">Reference proteome</keyword>
<feature type="signal peptide" evidence="1">
    <location>
        <begin position="1"/>
        <end position="19"/>
    </location>
</feature>
<reference evidence="2 3" key="1">
    <citation type="submission" date="2020-08" db="EMBL/GenBank/DDBJ databases">
        <authorList>
            <person name="Hejnol A."/>
        </authorList>
    </citation>
    <scope>NUCLEOTIDE SEQUENCE [LARGE SCALE GENOMIC DNA]</scope>
</reference>
<dbReference type="AlphaFoldDB" id="A0A7I8W4N3"/>
<dbReference type="Gene3D" id="3.40.30.10">
    <property type="entry name" value="Glutaredoxin"/>
    <property type="match status" value="1"/>
</dbReference>
<evidence type="ECO:0000313" key="2">
    <source>
        <dbReference type="EMBL" id="CAD5123497.1"/>
    </source>
</evidence>
<dbReference type="SUPFAM" id="SSF52833">
    <property type="entry name" value="Thioredoxin-like"/>
    <property type="match status" value="1"/>
</dbReference>
<dbReference type="InterPro" id="IPR036249">
    <property type="entry name" value="Thioredoxin-like_sf"/>
</dbReference>
<feature type="chain" id="PRO_5029800352" evidence="1">
    <location>
        <begin position="20"/>
        <end position="220"/>
    </location>
</feature>
<accession>A0A7I8W4N3</accession>
<evidence type="ECO:0000256" key="1">
    <source>
        <dbReference type="SAM" id="SignalP"/>
    </source>
</evidence>